<dbReference type="EMBL" id="MN740994">
    <property type="protein sequence ID" value="QHU22019.1"/>
    <property type="molecule type" value="Genomic_DNA"/>
</dbReference>
<proteinExistence type="predicted"/>
<name>A0A6C0KWP8_9ZZZZ</name>
<dbReference type="AlphaFoldDB" id="A0A6C0KWP8"/>
<feature type="compositionally biased region" description="Low complexity" evidence="1">
    <location>
        <begin position="749"/>
        <end position="758"/>
    </location>
</feature>
<feature type="compositionally biased region" description="Basic residues" evidence="1">
    <location>
        <begin position="786"/>
        <end position="816"/>
    </location>
</feature>
<feature type="region of interest" description="Disordered" evidence="1">
    <location>
        <begin position="435"/>
        <end position="470"/>
    </location>
</feature>
<feature type="compositionally biased region" description="Low complexity" evidence="1">
    <location>
        <begin position="713"/>
        <end position="722"/>
    </location>
</feature>
<protein>
    <submittedName>
        <fullName evidence="2">Uncharacterized protein</fullName>
    </submittedName>
</protein>
<sequence length="816" mass="88568">MARFTSLGHIVTFVAAGLDVNGPVFTALILMNTTLFDVEKAIGIFYTKDFNKAAALKRVNDYIDIAYLDAVYKYNKEQQDFVDTITTHIVYVLLIKTLAYETGDKDIIQQAKLFCWDVLMSNKSVSMSLGLENISLVGGARPPGESIEARRARLAAKPRAPAAPAAPAAPVVPSAVNRHATQMRELQNREEASIQQLQRLAAISRVHMAQQAVQQHDAIIEAALREPSILDYFTWKTLGVIAASGAGFVFWLTNNGATVGPAVGVVVQAIKGELNAPDNQNAIVIAAITDLQTLWLSARIQLRSSIVAAASAAADPTLSYYPYYENRKQLISLAFVEFENQIARNILGQRTTRNSEMTQKIRTESPKIWGTDKTQLIINLAKNQAEAIYTNIERYRSTTNLIKDIQTKARTIVSEVNKPNVSKLAALVKIDQVSVPTKGGARPGSGAAKKGKEESNNSENNAEEEEDPLSQAIARAQKAASALVAGKSEKTVNARHSGDTTVKAINGIVALLQAVIGGMKASNNASRARLNAYKGVLREQSEEILTKWEEEKDTYLVEINRLIEIEKERNANQRELGITLCKGVAAVALGFYGGGLISLTGISSTAATKIACLMAVSLGKSAATNMGLNENMIQGLGNIIEEDVSERIKQDKSSANKIKKAQQTFGKKEPTVQDLVDKTGLNEAVVGRVLGLMKKGLLSLANDEEKEEEAKPSAKGKPAAAKAAREAKAAGEEKATTKSVAPLVRPRRGQQAAAPAKPTAEEAIARARAAKAARESKPNRNQGGSRKIRYRGGNRKTRRTSKTRRNRKVNRATRRW</sequence>
<evidence type="ECO:0000256" key="1">
    <source>
        <dbReference type="SAM" id="MobiDB-lite"/>
    </source>
</evidence>
<organism evidence="2">
    <name type="scientific">viral metagenome</name>
    <dbReference type="NCBI Taxonomy" id="1070528"/>
    <lineage>
        <taxon>unclassified sequences</taxon>
        <taxon>metagenomes</taxon>
        <taxon>organismal metagenomes</taxon>
    </lineage>
</organism>
<reference evidence="2" key="1">
    <citation type="journal article" date="2020" name="Nature">
        <title>Giant virus diversity and host interactions through global metagenomics.</title>
        <authorList>
            <person name="Schulz F."/>
            <person name="Roux S."/>
            <person name="Paez-Espino D."/>
            <person name="Jungbluth S."/>
            <person name="Walsh D.A."/>
            <person name="Denef V.J."/>
            <person name="McMahon K.D."/>
            <person name="Konstantinidis K.T."/>
            <person name="Eloe-Fadrosh E.A."/>
            <person name="Kyrpides N.C."/>
            <person name="Woyke T."/>
        </authorList>
    </citation>
    <scope>NUCLEOTIDE SEQUENCE</scope>
    <source>
        <strain evidence="2">GVMAG-S-3300013286-35</strain>
    </source>
</reference>
<accession>A0A6C0KWP8</accession>
<feature type="compositionally biased region" description="Basic and acidic residues" evidence="1">
    <location>
        <begin position="723"/>
        <end position="736"/>
    </location>
</feature>
<feature type="region of interest" description="Disordered" evidence="1">
    <location>
        <begin position="702"/>
        <end position="816"/>
    </location>
</feature>
<evidence type="ECO:0000313" key="2">
    <source>
        <dbReference type="EMBL" id="QHU22019.1"/>
    </source>
</evidence>